<gene>
    <name evidence="7" type="ORF">CALVIDRAFT_566944</name>
</gene>
<evidence type="ECO:0000313" key="7">
    <source>
        <dbReference type="EMBL" id="KZO92831.1"/>
    </source>
</evidence>
<comment type="similarity">
    <text evidence="2">Belongs to the HSF family.</text>
</comment>
<evidence type="ECO:0000256" key="5">
    <source>
        <dbReference type="SAM" id="MobiDB-lite"/>
    </source>
</evidence>
<dbReference type="Pfam" id="PF00447">
    <property type="entry name" value="HSF_DNA-bind"/>
    <property type="match status" value="1"/>
</dbReference>
<reference evidence="7 8" key="1">
    <citation type="journal article" date="2016" name="Mol. Biol. Evol.">
        <title>Comparative Genomics of Early-Diverging Mushroom-Forming Fungi Provides Insights into the Origins of Lignocellulose Decay Capabilities.</title>
        <authorList>
            <person name="Nagy L.G."/>
            <person name="Riley R."/>
            <person name="Tritt A."/>
            <person name="Adam C."/>
            <person name="Daum C."/>
            <person name="Floudas D."/>
            <person name="Sun H."/>
            <person name="Yadav J.S."/>
            <person name="Pangilinan J."/>
            <person name="Larsson K.H."/>
            <person name="Matsuura K."/>
            <person name="Barry K."/>
            <person name="Labutti K."/>
            <person name="Kuo R."/>
            <person name="Ohm R.A."/>
            <person name="Bhattacharya S.S."/>
            <person name="Shirouzu T."/>
            <person name="Yoshinaga Y."/>
            <person name="Martin F.M."/>
            <person name="Grigoriev I.V."/>
            <person name="Hibbett D.S."/>
        </authorList>
    </citation>
    <scope>NUCLEOTIDE SEQUENCE [LARGE SCALE GENOMIC DNA]</scope>
    <source>
        <strain evidence="7 8">TUFC12733</strain>
    </source>
</reference>
<dbReference type="InterPro" id="IPR036388">
    <property type="entry name" value="WH-like_DNA-bd_sf"/>
</dbReference>
<dbReference type="GO" id="GO:0003700">
    <property type="term" value="F:DNA-binding transcription factor activity"/>
    <property type="evidence" value="ECO:0007669"/>
    <property type="project" value="InterPro"/>
</dbReference>
<dbReference type="SUPFAM" id="SSF46785">
    <property type="entry name" value="Winged helix' DNA-binding domain"/>
    <property type="match status" value="1"/>
</dbReference>
<dbReference type="GO" id="GO:0005634">
    <property type="term" value="C:nucleus"/>
    <property type="evidence" value="ECO:0007669"/>
    <property type="project" value="UniProtKB-SubCell"/>
</dbReference>
<keyword evidence="8" id="KW-1185">Reference proteome</keyword>
<evidence type="ECO:0000313" key="8">
    <source>
        <dbReference type="Proteomes" id="UP000076738"/>
    </source>
</evidence>
<proteinExistence type="inferred from homology"/>
<dbReference type="PANTHER" id="PTHR10015">
    <property type="entry name" value="HEAT SHOCK TRANSCRIPTION FACTOR"/>
    <property type="match status" value="1"/>
</dbReference>
<sequence length="157" mass="17300">MSFSHSSSSQASTNNPPQHSSSSSVTSPAPSMYPLQPIPPREEDLGSSPDEDSNGEHGASSSQAHDENGDAQLSPGGSKKTQPKAQTSFLTKLYDLLDKPEYQSMIRWDSTGEHIIVERPEMLALHVLPSVSRQSRFASFTRRTTRWPFTFHKGVRS</sequence>
<dbReference type="InterPro" id="IPR036390">
    <property type="entry name" value="WH_DNA-bd_sf"/>
</dbReference>
<dbReference type="AlphaFoldDB" id="A0A167IPE3"/>
<feature type="compositionally biased region" description="Low complexity" evidence="5">
    <location>
        <begin position="1"/>
        <end position="30"/>
    </location>
</feature>
<keyword evidence="4" id="KW-0539">Nucleus</keyword>
<dbReference type="Proteomes" id="UP000076738">
    <property type="component" value="Unassembled WGS sequence"/>
</dbReference>
<dbReference type="GO" id="GO:0043565">
    <property type="term" value="F:sequence-specific DNA binding"/>
    <property type="evidence" value="ECO:0007669"/>
    <property type="project" value="InterPro"/>
</dbReference>
<organism evidence="7 8">
    <name type="scientific">Calocera viscosa (strain TUFC12733)</name>
    <dbReference type="NCBI Taxonomy" id="1330018"/>
    <lineage>
        <taxon>Eukaryota</taxon>
        <taxon>Fungi</taxon>
        <taxon>Dikarya</taxon>
        <taxon>Basidiomycota</taxon>
        <taxon>Agaricomycotina</taxon>
        <taxon>Dacrymycetes</taxon>
        <taxon>Dacrymycetales</taxon>
        <taxon>Dacrymycetaceae</taxon>
        <taxon>Calocera</taxon>
    </lineage>
</organism>
<feature type="region of interest" description="Disordered" evidence="5">
    <location>
        <begin position="1"/>
        <end position="86"/>
    </location>
</feature>
<dbReference type="PANTHER" id="PTHR10015:SF427">
    <property type="entry name" value="HEAT SHOCK FACTOR PROTEIN"/>
    <property type="match status" value="1"/>
</dbReference>
<evidence type="ECO:0000256" key="2">
    <source>
        <dbReference type="ARBA" id="ARBA00006403"/>
    </source>
</evidence>
<evidence type="ECO:0000256" key="1">
    <source>
        <dbReference type="ARBA" id="ARBA00004123"/>
    </source>
</evidence>
<comment type="subcellular location">
    <subcellularLocation>
        <location evidence="1">Nucleus</location>
    </subcellularLocation>
</comment>
<dbReference type="EMBL" id="KV417306">
    <property type="protein sequence ID" value="KZO92831.1"/>
    <property type="molecule type" value="Genomic_DNA"/>
</dbReference>
<dbReference type="InterPro" id="IPR000232">
    <property type="entry name" value="HSF_DNA-bd"/>
</dbReference>
<feature type="domain" description="HSF-type DNA-binding" evidence="6">
    <location>
        <begin position="89"/>
        <end position="150"/>
    </location>
</feature>
<evidence type="ECO:0000256" key="3">
    <source>
        <dbReference type="ARBA" id="ARBA00023125"/>
    </source>
</evidence>
<dbReference type="OrthoDB" id="432483at2759"/>
<keyword evidence="3" id="KW-0238">DNA-binding</keyword>
<evidence type="ECO:0000259" key="6">
    <source>
        <dbReference type="Pfam" id="PF00447"/>
    </source>
</evidence>
<dbReference type="Gene3D" id="1.10.10.10">
    <property type="entry name" value="Winged helix-like DNA-binding domain superfamily/Winged helix DNA-binding domain"/>
    <property type="match status" value="1"/>
</dbReference>
<name>A0A167IPE3_CALVF</name>
<protein>
    <recommendedName>
        <fullName evidence="6">HSF-type DNA-binding domain-containing protein</fullName>
    </recommendedName>
</protein>
<evidence type="ECO:0000256" key="4">
    <source>
        <dbReference type="ARBA" id="ARBA00023242"/>
    </source>
</evidence>
<dbReference type="STRING" id="1330018.A0A167IPE3"/>
<accession>A0A167IPE3</accession>